<dbReference type="RefSeq" id="XP_029733497.1">
    <property type="nucleotide sequence ID" value="XM_029877637.2"/>
</dbReference>
<protein>
    <recommendedName>
        <fullName evidence="5">Secreted protein</fullName>
    </recommendedName>
</protein>
<reference evidence="4" key="1">
    <citation type="journal article" date="2015" name="Proc. Natl. Acad. Sci. U.S.A.">
        <title>Genome sequence of the Asian Tiger mosquito, Aedes albopictus, reveals insights into its biology, genetics, and evolution.</title>
        <authorList>
            <person name="Chen X.G."/>
            <person name="Jiang X."/>
            <person name="Gu J."/>
            <person name="Xu M."/>
            <person name="Wu Y."/>
            <person name="Deng Y."/>
            <person name="Zhang C."/>
            <person name="Bonizzoni M."/>
            <person name="Dermauw W."/>
            <person name="Vontas J."/>
            <person name="Armbruster P."/>
            <person name="Huang X."/>
            <person name="Yang Y."/>
            <person name="Zhang H."/>
            <person name="He W."/>
            <person name="Peng H."/>
            <person name="Liu Y."/>
            <person name="Wu K."/>
            <person name="Chen J."/>
            <person name="Lirakis M."/>
            <person name="Topalis P."/>
            <person name="Van Leeuwen T."/>
            <person name="Hall A.B."/>
            <person name="Jiang X."/>
            <person name="Thorpe C."/>
            <person name="Mueller R.L."/>
            <person name="Sun C."/>
            <person name="Waterhouse R.M."/>
            <person name="Yan G."/>
            <person name="Tu Z.J."/>
            <person name="Fang X."/>
            <person name="James A.A."/>
        </authorList>
    </citation>
    <scope>NUCLEOTIDE SEQUENCE [LARGE SCALE GENOMIC DNA]</scope>
    <source>
        <strain evidence="4">Foshan</strain>
    </source>
</reference>
<proteinExistence type="predicted"/>
<dbReference type="Proteomes" id="UP000069940">
    <property type="component" value="Unassembled WGS sequence"/>
</dbReference>
<keyword evidence="4" id="KW-1185">Reference proteome</keyword>
<sequence>MALKVLFLTTCTLVWLYWLQVPDVAGSFSSITCRQFRRVERTFLYDFVTYSEQVDKWLSIVTFVASDQRPLGVGKTYKVVIDSSTVLHFNVTDYIPFRHIALEAPTGFLRPRLEVWFFSHHRNARPSSSTIGDKPPQPERPSAPNDPKNTIIIDTRSAHNGSDQSLPIELASSSSHPAESSSTKLPPQTGVHNGDGGRQRCGCCSRRIRSKVMDNDDSRCDEAVKPTANVISGDVEHHHRCQHHHEQHQVQNLQQLEPENGPSSLGLKFYFKHNSFLFQHTLGRLLRLQVERHFRRSLRHLELILDDIETLHRELYRPL</sequence>
<evidence type="ECO:0008006" key="5">
    <source>
        <dbReference type="Google" id="ProtNLM"/>
    </source>
</evidence>
<evidence type="ECO:0000313" key="3">
    <source>
        <dbReference type="EnsemblMetazoa" id="AALFPA23_021841.P32346"/>
    </source>
</evidence>
<organism evidence="3 4">
    <name type="scientific">Aedes albopictus</name>
    <name type="common">Asian tiger mosquito</name>
    <name type="synonym">Stegomyia albopicta</name>
    <dbReference type="NCBI Taxonomy" id="7160"/>
    <lineage>
        <taxon>Eukaryota</taxon>
        <taxon>Metazoa</taxon>
        <taxon>Ecdysozoa</taxon>
        <taxon>Arthropoda</taxon>
        <taxon>Hexapoda</taxon>
        <taxon>Insecta</taxon>
        <taxon>Pterygota</taxon>
        <taxon>Neoptera</taxon>
        <taxon>Endopterygota</taxon>
        <taxon>Diptera</taxon>
        <taxon>Nematocera</taxon>
        <taxon>Culicoidea</taxon>
        <taxon>Culicidae</taxon>
        <taxon>Culicinae</taxon>
        <taxon>Aedini</taxon>
        <taxon>Aedes</taxon>
        <taxon>Stegomyia</taxon>
    </lineage>
</organism>
<reference evidence="3" key="2">
    <citation type="submission" date="2025-05" db="UniProtKB">
        <authorList>
            <consortium name="EnsemblMetazoa"/>
        </authorList>
    </citation>
    <scope>IDENTIFICATION</scope>
    <source>
        <strain evidence="3">Foshan</strain>
    </source>
</reference>
<accession>A0ABM1ZUS5</accession>
<feature type="chain" id="PRO_5046490481" description="Secreted protein" evidence="2">
    <location>
        <begin position="27"/>
        <end position="319"/>
    </location>
</feature>
<keyword evidence="2" id="KW-0732">Signal</keyword>
<feature type="signal peptide" evidence="2">
    <location>
        <begin position="1"/>
        <end position="26"/>
    </location>
</feature>
<evidence type="ECO:0000256" key="1">
    <source>
        <dbReference type="SAM" id="MobiDB-lite"/>
    </source>
</evidence>
<feature type="compositionally biased region" description="Low complexity" evidence="1">
    <location>
        <begin position="172"/>
        <end position="182"/>
    </location>
</feature>
<evidence type="ECO:0000313" key="4">
    <source>
        <dbReference type="Proteomes" id="UP000069940"/>
    </source>
</evidence>
<evidence type="ECO:0000256" key="2">
    <source>
        <dbReference type="SAM" id="SignalP"/>
    </source>
</evidence>
<name>A0ABM1ZUS5_AEDAL</name>
<feature type="region of interest" description="Disordered" evidence="1">
    <location>
        <begin position="123"/>
        <end position="200"/>
    </location>
</feature>
<dbReference type="GeneID" id="109419698"/>
<dbReference type="EnsemblMetazoa" id="AALFPA23_021841.R32346">
    <property type="protein sequence ID" value="AALFPA23_021841.P32346"/>
    <property type="gene ID" value="AALFPA23_021841"/>
</dbReference>